<reference evidence="4" key="1">
    <citation type="submission" date="2022-11" db="EMBL/GenBank/DDBJ databases">
        <authorList>
            <person name="Kikuchi T."/>
        </authorList>
    </citation>
    <scope>NUCLEOTIDE SEQUENCE</scope>
    <source>
        <strain evidence="4">PS1010</strain>
    </source>
</reference>
<dbReference type="OrthoDB" id="1933281at2759"/>
<evidence type="ECO:0000313" key="4">
    <source>
        <dbReference type="EMBL" id="CAI5456045.1"/>
    </source>
</evidence>
<name>A0A9P1J5I5_9PELO</name>
<dbReference type="InterPro" id="IPR006594">
    <property type="entry name" value="LisH"/>
</dbReference>
<accession>A0A9P1J5I5</accession>
<dbReference type="InterPro" id="IPR013083">
    <property type="entry name" value="Znf_RING/FYVE/PHD"/>
</dbReference>
<dbReference type="InterPro" id="IPR045098">
    <property type="entry name" value="Fyv10_fam"/>
</dbReference>
<dbReference type="InterPro" id="IPR037683">
    <property type="entry name" value="Rmd5_dRing"/>
</dbReference>
<dbReference type="GO" id="GO:0034657">
    <property type="term" value="C:GID complex"/>
    <property type="evidence" value="ECO:0007669"/>
    <property type="project" value="TreeGrafter"/>
</dbReference>
<comment type="caution">
    <text evidence="4">The sequence shown here is derived from an EMBL/GenBank/DDBJ whole genome shotgun (WGS) entry which is preliminary data.</text>
</comment>
<dbReference type="Proteomes" id="UP001152747">
    <property type="component" value="Unassembled WGS sequence"/>
</dbReference>
<dbReference type="SUPFAM" id="SSF57850">
    <property type="entry name" value="RING/U-box"/>
    <property type="match status" value="1"/>
</dbReference>
<evidence type="ECO:0000313" key="5">
    <source>
        <dbReference type="Proteomes" id="UP001152747"/>
    </source>
</evidence>
<feature type="compositionally biased region" description="Low complexity" evidence="2">
    <location>
        <begin position="1"/>
        <end position="27"/>
    </location>
</feature>
<proteinExistence type="predicted"/>
<sequence length="418" mass="47522">MRAKMAESATQTSQSQPQPQPSSTQEQEPVKKMKSLRTAINNLNDNFIGYSRVWSTSLDKLSKSMRDYETQLIKENDCGTLSVTAQIILEQSADRATKLTDEYMRQHKNLHNGVSKIGKIVDRQFSKNIGSFFVREKDLIREPANQHDACSLIYDFLMSEGCIDVAETLKKEAKLDAKETIDNREAITKILTDIQRHDVRAALVYLSEVAPHEARLRYDLQKQSTLQLVVNGKEKEALKSLKDLRFLGNDSETPRMMGAVLRGSAALGDPRYRDMFDEKIWDSLVQRMADVMAPTRSVMSELIESGRQAVSVLSGLQKTFCKTNLMIEEELPVEIKVKRQIHSTFTCPILKEQSSQRNPPMKLLCGHVISRDAMQRLSANRLISTRATLPRQTRLKCPYCPKEQSYDAAKQVLFSHVH</sequence>
<keyword evidence="1" id="KW-0479">Metal-binding</keyword>
<dbReference type="GO" id="GO:0005737">
    <property type="term" value="C:cytoplasm"/>
    <property type="evidence" value="ECO:0007669"/>
    <property type="project" value="TreeGrafter"/>
</dbReference>
<dbReference type="GO" id="GO:0005634">
    <property type="term" value="C:nucleus"/>
    <property type="evidence" value="ECO:0007669"/>
    <property type="project" value="TreeGrafter"/>
</dbReference>
<evidence type="ECO:0000256" key="1">
    <source>
        <dbReference type="PROSITE-ProRule" id="PRU01215"/>
    </source>
</evidence>
<dbReference type="CDD" id="cd16652">
    <property type="entry name" value="dRING_Rmd5p-like"/>
    <property type="match status" value="1"/>
</dbReference>
<keyword evidence="5" id="KW-1185">Reference proteome</keyword>
<dbReference type="GO" id="GO:0061630">
    <property type="term" value="F:ubiquitin protein ligase activity"/>
    <property type="evidence" value="ECO:0007669"/>
    <property type="project" value="InterPro"/>
</dbReference>
<feature type="zinc finger region" description="RING-Gid-type" evidence="1">
    <location>
        <begin position="347"/>
        <end position="400"/>
    </location>
</feature>
<evidence type="ECO:0000256" key="2">
    <source>
        <dbReference type="SAM" id="MobiDB-lite"/>
    </source>
</evidence>
<dbReference type="PROSITE" id="PS51867">
    <property type="entry name" value="ZF_RING_GID"/>
    <property type="match status" value="1"/>
</dbReference>
<keyword evidence="1" id="KW-0862">Zinc</keyword>
<dbReference type="PROSITE" id="PS50896">
    <property type="entry name" value="LISH"/>
    <property type="match status" value="1"/>
</dbReference>
<feature type="region of interest" description="Disordered" evidence="2">
    <location>
        <begin position="1"/>
        <end position="33"/>
    </location>
</feature>
<dbReference type="GO" id="GO:0008270">
    <property type="term" value="F:zinc ion binding"/>
    <property type="evidence" value="ECO:0007669"/>
    <property type="project" value="UniProtKB-KW"/>
</dbReference>
<dbReference type="InterPro" id="IPR044063">
    <property type="entry name" value="ZF_RING_GID"/>
</dbReference>
<keyword evidence="1" id="KW-0863">Zinc-finger</keyword>
<gene>
    <name evidence="4" type="ORF">CAMP_LOCUS18682</name>
</gene>
<dbReference type="AlphaFoldDB" id="A0A9P1J5I5"/>
<dbReference type="GO" id="GO:0043161">
    <property type="term" value="P:proteasome-mediated ubiquitin-dependent protein catabolic process"/>
    <property type="evidence" value="ECO:0007669"/>
    <property type="project" value="InterPro"/>
</dbReference>
<dbReference type="EMBL" id="CANHGI010000006">
    <property type="protein sequence ID" value="CAI5456045.1"/>
    <property type="molecule type" value="Genomic_DNA"/>
</dbReference>
<evidence type="ECO:0000259" key="3">
    <source>
        <dbReference type="PROSITE" id="PS51867"/>
    </source>
</evidence>
<protein>
    <recommendedName>
        <fullName evidence="3">RING-Gid-type domain-containing protein</fullName>
    </recommendedName>
</protein>
<organism evidence="4 5">
    <name type="scientific">Caenorhabditis angaria</name>
    <dbReference type="NCBI Taxonomy" id="860376"/>
    <lineage>
        <taxon>Eukaryota</taxon>
        <taxon>Metazoa</taxon>
        <taxon>Ecdysozoa</taxon>
        <taxon>Nematoda</taxon>
        <taxon>Chromadorea</taxon>
        <taxon>Rhabditida</taxon>
        <taxon>Rhabditina</taxon>
        <taxon>Rhabditomorpha</taxon>
        <taxon>Rhabditoidea</taxon>
        <taxon>Rhabditidae</taxon>
        <taxon>Peloderinae</taxon>
        <taxon>Caenorhabditis</taxon>
    </lineage>
</organism>
<dbReference type="PANTHER" id="PTHR12170">
    <property type="entry name" value="MACROPHAGE ERYTHROBLAST ATTACHER-RELATED"/>
    <property type="match status" value="1"/>
</dbReference>
<dbReference type="Gene3D" id="3.30.40.10">
    <property type="entry name" value="Zinc/RING finger domain, C3HC4 (zinc finger)"/>
    <property type="match status" value="1"/>
</dbReference>
<feature type="domain" description="RING-Gid-type" evidence="3">
    <location>
        <begin position="347"/>
        <end position="400"/>
    </location>
</feature>
<dbReference type="PANTHER" id="PTHR12170:SF3">
    <property type="entry name" value="GH10162P"/>
    <property type="match status" value="1"/>
</dbReference>